<dbReference type="EMBL" id="LAZR01050042">
    <property type="protein sequence ID" value="KKK88248.1"/>
    <property type="molecule type" value="Genomic_DNA"/>
</dbReference>
<accession>A0A0F8Z3F9</accession>
<evidence type="ECO:0000313" key="1">
    <source>
        <dbReference type="EMBL" id="KKK88248.1"/>
    </source>
</evidence>
<gene>
    <name evidence="1" type="ORF">LCGC14_2745110</name>
</gene>
<sequence>ARLPVSIPALPSHNYLVGQVEARVGSFRESAVGGMISGCGV</sequence>
<reference evidence="1" key="1">
    <citation type="journal article" date="2015" name="Nature">
        <title>Complex archaea that bridge the gap between prokaryotes and eukaryotes.</title>
        <authorList>
            <person name="Spang A."/>
            <person name="Saw J.H."/>
            <person name="Jorgensen S.L."/>
            <person name="Zaremba-Niedzwiedzka K."/>
            <person name="Martijn J."/>
            <person name="Lind A.E."/>
            <person name="van Eijk R."/>
            <person name="Schleper C."/>
            <person name="Guy L."/>
            <person name="Ettema T.J."/>
        </authorList>
    </citation>
    <scope>NUCLEOTIDE SEQUENCE</scope>
</reference>
<organism evidence="1">
    <name type="scientific">marine sediment metagenome</name>
    <dbReference type="NCBI Taxonomy" id="412755"/>
    <lineage>
        <taxon>unclassified sequences</taxon>
        <taxon>metagenomes</taxon>
        <taxon>ecological metagenomes</taxon>
    </lineage>
</organism>
<feature type="non-terminal residue" evidence="1">
    <location>
        <position position="1"/>
    </location>
</feature>
<comment type="caution">
    <text evidence="1">The sequence shown here is derived from an EMBL/GenBank/DDBJ whole genome shotgun (WGS) entry which is preliminary data.</text>
</comment>
<proteinExistence type="predicted"/>
<dbReference type="AlphaFoldDB" id="A0A0F8Z3F9"/>
<protein>
    <submittedName>
        <fullName evidence="1">Uncharacterized protein</fullName>
    </submittedName>
</protein>
<name>A0A0F8Z3F9_9ZZZZ</name>